<evidence type="ECO:0000313" key="2">
    <source>
        <dbReference type="EMBL" id="KAK8054126.1"/>
    </source>
</evidence>
<organism evidence="2 3">
    <name type="scientific">Apiospora saccharicola</name>
    <dbReference type="NCBI Taxonomy" id="335842"/>
    <lineage>
        <taxon>Eukaryota</taxon>
        <taxon>Fungi</taxon>
        <taxon>Dikarya</taxon>
        <taxon>Ascomycota</taxon>
        <taxon>Pezizomycotina</taxon>
        <taxon>Sordariomycetes</taxon>
        <taxon>Xylariomycetidae</taxon>
        <taxon>Amphisphaeriales</taxon>
        <taxon>Apiosporaceae</taxon>
        <taxon>Apiospora</taxon>
    </lineage>
</organism>
<gene>
    <name evidence="2" type="ORF">PG996_013427</name>
</gene>
<feature type="compositionally biased region" description="Basic residues" evidence="1">
    <location>
        <begin position="111"/>
        <end position="132"/>
    </location>
</feature>
<keyword evidence="3" id="KW-1185">Reference proteome</keyword>
<comment type="caution">
    <text evidence="2">The sequence shown here is derived from an EMBL/GenBank/DDBJ whole genome shotgun (WGS) entry which is preliminary data.</text>
</comment>
<sequence>MITSIPLPLPLQSHLLMRPPLVVHRPPPPVPINLRHHRPVESEPQLLPPVHRRLGPLEIPPPPPAALTKSLAPLRAPVLPFREPRHREGILPLPVQHRKKRVDGAREGAVRRPRRNGHRGRGAGRLARRHARRDGTEAHRPRGDLVAHRVFGGAEIALDLHRILPTIFTRNDGKHGIRPDGLRARQAPGTRMIEIDLVVDGEAPHQTRLGAQVLQPALEVEDVPGLLDPEADAHQVVAQVEGQELMAQLPAGLRDGGGPEARPCGGGHAVAEERRRVLGRRRGEE</sequence>
<feature type="region of interest" description="Disordered" evidence="1">
    <location>
        <begin position="255"/>
        <end position="285"/>
    </location>
</feature>
<evidence type="ECO:0000313" key="3">
    <source>
        <dbReference type="Proteomes" id="UP001446871"/>
    </source>
</evidence>
<proteinExistence type="predicted"/>
<dbReference type="EMBL" id="JAQQWM010000008">
    <property type="protein sequence ID" value="KAK8054126.1"/>
    <property type="molecule type" value="Genomic_DNA"/>
</dbReference>
<name>A0ABR1U7I4_9PEZI</name>
<reference evidence="2 3" key="1">
    <citation type="submission" date="2023-01" db="EMBL/GenBank/DDBJ databases">
        <title>Analysis of 21 Apiospora genomes using comparative genomics revels a genus with tremendous synthesis potential of carbohydrate active enzymes and secondary metabolites.</title>
        <authorList>
            <person name="Sorensen T."/>
        </authorList>
    </citation>
    <scope>NUCLEOTIDE SEQUENCE [LARGE SCALE GENOMIC DNA]</scope>
    <source>
        <strain evidence="2 3">CBS 83171</strain>
    </source>
</reference>
<feature type="compositionally biased region" description="Gly residues" evidence="1">
    <location>
        <begin position="255"/>
        <end position="268"/>
    </location>
</feature>
<dbReference type="Proteomes" id="UP001446871">
    <property type="component" value="Unassembled WGS sequence"/>
</dbReference>
<protein>
    <submittedName>
        <fullName evidence="2">Uncharacterized protein</fullName>
    </submittedName>
</protein>
<feature type="compositionally biased region" description="Basic and acidic residues" evidence="1">
    <location>
        <begin position="270"/>
        <end position="285"/>
    </location>
</feature>
<accession>A0ABR1U7I4</accession>
<evidence type="ECO:0000256" key="1">
    <source>
        <dbReference type="SAM" id="MobiDB-lite"/>
    </source>
</evidence>
<feature type="region of interest" description="Disordered" evidence="1">
    <location>
        <begin position="98"/>
        <end position="141"/>
    </location>
</feature>